<accession>A0A011NRS9</accession>
<comment type="caution">
    <text evidence="6">The sequence shown here is derived from an EMBL/GenBank/DDBJ whole genome shotgun (WGS) entry which is preliminary data.</text>
</comment>
<protein>
    <submittedName>
        <fullName evidence="6">Conjugal transfer relaxase TraI</fullName>
    </submittedName>
</protein>
<feature type="region of interest" description="Disordered" evidence="1">
    <location>
        <begin position="406"/>
        <end position="426"/>
    </location>
</feature>
<dbReference type="STRING" id="1454003.AW10_03361"/>
<feature type="domain" description="MobA/VirD2-like nuclease" evidence="2">
    <location>
        <begin position="22"/>
        <end position="154"/>
    </location>
</feature>
<feature type="region of interest" description="Disordered" evidence="1">
    <location>
        <begin position="608"/>
        <end position="627"/>
    </location>
</feature>
<gene>
    <name evidence="6" type="ORF">AW10_03361</name>
</gene>
<dbReference type="EMBL" id="JEMX01000085">
    <property type="protein sequence ID" value="EXI77996.1"/>
    <property type="molecule type" value="Genomic_DNA"/>
</dbReference>
<dbReference type="PATRIC" id="fig|1454003.3.peg.3417"/>
<sequence>MIAKHVPMKSVRKSDFAGLVKYLIDEQQKRERVTGVSVTNCHAERPDAAILEVLNTQAQNRRAESDKTYHLIVSFRAGEQPDAATLQAIERRICDGLGYGEHQRVSTVHHDTDNLHLHIAINKIHPTRYTIHDPYRDHKTLGELCEKLEGEYGLQRDNHQTQKRGAENRADDMERHAGIESLLGWIQRECLEQIHGARSWAEMQQVLRDNGLEIREWGNGLVISDAAGTMVKASSVARELSRAKLEARLGRFEPSPERLATQADQPTRQYEPRPVRTRADTVELYARYRAEQQGHGAARTVQWTQARDRKSRLIEAAKRSGRLKRAAIKLMGSPALSRKALYTLTSRTLKDEINKINQQYRKERQAIHEKCRRQAWADWLRRQATEGDSEALAALRARGAALGGLQGNTVTGNGGQQSGQGVEAQQDGVTKKGTLIYRVGASAIRDDGDKLQVSRGATQDGLEAALRMAMARYGNRITVKGSAEFKESIAHTAATADLAITFDDAALEQRRQTLLNEFTTKENRHDASARTDRGRTDQSRTSRSGSNATHPTGAGRRVGSAAATGITRKPNVGRVGRQPPPEAQNRLRSLSQLGLVRIASGSEVLLPGHVPDHLEHPGAQPDDGLRRGLARPGVAAVVGRAGLAPASSALEAVDKYIAEREEKRLKIFDIPKHRRYNEDDSGAAIYAGSRQIDGHSLALLKRGEEVIVLPIDEASARRMKRLALGDPVTVTKGSIKMPGRSR</sequence>
<dbReference type="InterPro" id="IPR040677">
    <property type="entry name" value="LPD7"/>
</dbReference>
<dbReference type="InterPro" id="IPR054461">
    <property type="entry name" value="TraI-like_C"/>
</dbReference>
<organism evidence="6 7">
    <name type="scientific">Candidatus Accumulibacter appositus</name>
    <dbReference type="NCBI Taxonomy" id="1454003"/>
    <lineage>
        <taxon>Bacteria</taxon>
        <taxon>Pseudomonadati</taxon>
        <taxon>Pseudomonadota</taxon>
        <taxon>Betaproteobacteria</taxon>
        <taxon>Candidatus Accumulibacter</taxon>
    </lineage>
</organism>
<evidence type="ECO:0000259" key="3">
    <source>
        <dbReference type="Pfam" id="PF18821"/>
    </source>
</evidence>
<feature type="compositionally biased region" description="Polar residues" evidence="1">
    <location>
        <begin position="541"/>
        <end position="550"/>
    </location>
</feature>
<dbReference type="InterPro" id="IPR049751">
    <property type="entry name" value="TraI/MobA_relaxases"/>
</dbReference>
<evidence type="ECO:0000259" key="4">
    <source>
        <dbReference type="Pfam" id="PF22287"/>
    </source>
</evidence>
<feature type="domain" description="TraI-like C-terminal" evidence="4">
    <location>
        <begin position="652"/>
        <end position="736"/>
    </location>
</feature>
<evidence type="ECO:0000256" key="1">
    <source>
        <dbReference type="SAM" id="MobiDB-lite"/>
    </source>
</evidence>
<dbReference type="Proteomes" id="UP000021816">
    <property type="component" value="Unassembled WGS sequence"/>
</dbReference>
<feature type="region of interest" description="Disordered" evidence="1">
    <location>
        <begin position="516"/>
        <end position="583"/>
    </location>
</feature>
<feature type="domain" description="TraI-like middle" evidence="5">
    <location>
        <begin position="167"/>
        <end position="254"/>
    </location>
</feature>
<feature type="domain" description="Large polyvalent protein-associated" evidence="3">
    <location>
        <begin position="425"/>
        <end position="513"/>
    </location>
</feature>
<dbReference type="Pfam" id="PF22287">
    <property type="entry name" value="TraI-like_C"/>
    <property type="match status" value="1"/>
</dbReference>
<reference evidence="6 7" key="1">
    <citation type="submission" date="2014-02" db="EMBL/GenBank/DDBJ databases">
        <title>Expanding our view of genomic diversity in Candidatus Accumulibacter clades.</title>
        <authorList>
            <person name="Skennerton C.T."/>
            <person name="Barr J.J."/>
            <person name="Slater F.R."/>
            <person name="Bond P.L."/>
            <person name="Tyson G.W."/>
        </authorList>
    </citation>
    <scope>NUCLEOTIDE SEQUENCE [LARGE SCALE GENOMIC DNA]</scope>
    <source>
        <strain evidence="7">BA-92</strain>
    </source>
</reference>
<dbReference type="Pfam" id="PF22863">
    <property type="entry name" value="TraI_middle"/>
    <property type="match status" value="1"/>
</dbReference>
<dbReference type="Pfam" id="PF18821">
    <property type="entry name" value="LPD7"/>
    <property type="match status" value="1"/>
</dbReference>
<evidence type="ECO:0000313" key="7">
    <source>
        <dbReference type="Proteomes" id="UP000021816"/>
    </source>
</evidence>
<evidence type="ECO:0000259" key="2">
    <source>
        <dbReference type="Pfam" id="PF03432"/>
    </source>
</evidence>
<dbReference type="AlphaFoldDB" id="A0A011NRS9"/>
<dbReference type="NCBIfam" id="NF041893">
    <property type="entry name" value="TraI_MobP_relax"/>
    <property type="match status" value="1"/>
</dbReference>
<feature type="compositionally biased region" description="Basic and acidic residues" evidence="1">
    <location>
        <begin position="519"/>
        <end position="540"/>
    </location>
</feature>
<proteinExistence type="predicted"/>
<feature type="compositionally biased region" description="Gly residues" evidence="1">
    <location>
        <begin position="406"/>
        <end position="418"/>
    </location>
</feature>
<dbReference type="Pfam" id="PF03432">
    <property type="entry name" value="Relaxase"/>
    <property type="match status" value="1"/>
</dbReference>
<evidence type="ECO:0000313" key="6">
    <source>
        <dbReference type="EMBL" id="EXI77996.1"/>
    </source>
</evidence>
<dbReference type="InterPro" id="IPR054462">
    <property type="entry name" value="TraI_M"/>
</dbReference>
<name>A0A011NRS9_9PROT</name>
<evidence type="ECO:0000259" key="5">
    <source>
        <dbReference type="Pfam" id="PF22863"/>
    </source>
</evidence>
<dbReference type="InterPro" id="IPR005094">
    <property type="entry name" value="Endonuclease_MobA/VirD2"/>
</dbReference>